<evidence type="ECO:0000313" key="2">
    <source>
        <dbReference type="EMBL" id="NLV08742.1"/>
    </source>
</evidence>
<evidence type="ECO:0000256" key="1">
    <source>
        <dbReference type="SAM" id="MobiDB-lite"/>
    </source>
</evidence>
<name>A0A847TRR4_9EURY</name>
<dbReference type="AlphaFoldDB" id="A0A847TRR4"/>
<dbReference type="RefSeq" id="WP_170092722.1">
    <property type="nucleotide sequence ID" value="NZ_WOYG01000001.1"/>
</dbReference>
<reference evidence="2" key="1">
    <citation type="submission" date="2019-12" db="EMBL/GenBank/DDBJ databases">
        <title>Whole-genome sequence of Halomicrobium mukohataei pws1.</title>
        <authorList>
            <person name="Verma D.K."/>
            <person name="Gopal K."/>
            <person name="Prasad E.S."/>
        </authorList>
    </citation>
    <scope>NUCLEOTIDE SEQUENCE</scope>
    <source>
        <strain evidence="2">Pws1</strain>
    </source>
</reference>
<comment type="caution">
    <text evidence="2">The sequence shown here is derived from an EMBL/GenBank/DDBJ whole genome shotgun (WGS) entry which is preliminary data.</text>
</comment>
<organism evidence="2 3">
    <name type="scientific">Halomicrobium mukohataei</name>
    <dbReference type="NCBI Taxonomy" id="57705"/>
    <lineage>
        <taxon>Archaea</taxon>
        <taxon>Methanobacteriati</taxon>
        <taxon>Methanobacteriota</taxon>
        <taxon>Stenosarchaea group</taxon>
        <taxon>Halobacteria</taxon>
        <taxon>Halobacteriales</taxon>
        <taxon>Haloarculaceae</taxon>
        <taxon>Halomicrobium</taxon>
    </lineage>
</organism>
<sequence length="156" mass="17350">MTGGSQLHEESGDDKITFRLSTALKKEYKEQVDNMSADLEQYVRSQVEQPAEDGGIEPYDEPDDRDLAIAYRKLCDQRSASGIVRGETAKSALAQAIDHVDKDGAQRLLYRLDERGYVHLQSEIPPSDYTAVYVRPFSQAERPTPNTTQGGAIADD</sequence>
<proteinExistence type="predicted"/>
<protein>
    <submittedName>
        <fullName evidence="2">Uncharacterized protein</fullName>
    </submittedName>
</protein>
<feature type="region of interest" description="Disordered" evidence="1">
    <location>
        <begin position="136"/>
        <end position="156"/>
    </location>
</feature>
<accession>A0A847TRR4</accession>
<evidence type="ECO:0000313" key="3">
    <source>
        <dbReference type="Proteomes" id="UP000608662"/>
    </source>
</evidence>
<gene>
    <name evidence="2" type="ORF">GOC74_02160</name>
</gene>
<dbReference type="EMBL" id="WOYG01000001">
    <property type="protein sequence ID" value="NLV08742.1"/>
    <property type="molecule type" value="Genomic_DNA"/>
</dbReference>
<dbReference type="Proteomes" id="UP000608662">
    <property type="component" value="Unassembled WGS sequence"/>
</dbReference>
<dbReference type="OrthoDB" id="217154at2157"/>